<dbReference type="InterPro" id="IPR006827">
    <property type="entry name" value="Lant_deHydtase_N"/>
</dbReference>
<feature type="region of interest" description="Disordered" evidence="1">
    <location>
        <begin position="799"/>
        <end position="821"/>
    </location>
</feature>
<evidence type="ECO:0000256" key="1">
    <source>
        <dbReference type="SAM" id="MobiDB-lite"/>
    </source>
</evidence>
<feature type="domain" description="Lantibiotic dehydratase N-terminal" evidence="2">
    <location>
        <begin position="126"/>
        <end position="431"/>
    </location>
</feature>
<organism evidence="3 4">
    <name type="scientific">Streptomyces erythrochromogenes</name>
    <dbReference type="NCBI Taxonomy" id="285574"/>
    <lineage>
        <taxon>Bacteria</taxon>
        <taxon>Bacillati</taxon>
        <taxon>Actinomycetota</taxon>
        <taxon>Actinomycetes</taxon>
        <taxon>Kitasatosporales</taxon>
        <taxon>Streptomycetaceae</taxon>
        <taxon>Streptomyces</taxon>
    </lineage>
</organism>
<gene>
    <name evidence="3" type="ORF">OHA91_33855</name>
</gene>
<dbReference type="RefSeq" id="WP_266503958.1">
    <property type="nucleotide sequence ID" value="NZ_CP108036.1"/>
</dbReference>
<dbReference type="Pfam" id="PF04738">
    <property type="entry name" value="Lant_dehydr_N"/>
    <property type="match status" value="1"/>
</dbReference>
<accession>A0ABZ1QKT4</accession>
<evidence type="ECO:0000259" key="2">
    <source>
        <dbReference type="Pfam" id="PF04738"/>
    </source>
</evidence>
<keyword evidence="4" id="KW-1185">Reference proteome</keyword>
<reference evidence="3" key="1">
    <citation type="submission" date="2022-10" db="EMBL/GenBank/DDBJ databases">
        <title>The complete genomes of actinobacterial strains from the NBC collection.</title>
        <authorList>
            <person name="Joergensen T.S."/>
            <person name="Alvarez Arevalo M."/>
            <person name="Sterndorff E.B."/>
            <person name="Faurdal D."/>
            <person name="Vuksanovic O."/>
            <person name="Mourched A.-S."/>
            <person name="Charusanti P."/>
            <person name="Shaw S."/>
            <person name="Blin K."/>
            <person name="Weber T."/>
        </authorList>
    </citation>
    <scope>NUCLEOTIDE SEQUENCE</scope>
    <source>
        <strain evidence="3">NBC_00303</strain>
    </source>
</reference>
<feature type="compositionally biased region" description="Basic and acidic residues" evidence="1">
    <location>
        <begin position="808"/>
        <end position="821"/>
    </location>
</feature>
<protein>
    <submittedName>
        <fullName evidence="3">Lantibiotic dehydratase family protein</fullName>
    </submittedName>
</protein>
<proteinExistence type="predicted"/>
<dbReference type="EMBL" id="CP108036">
    <property type="protein sequence ID" value="WUN83065.1"/>
    <property type="molecule type" value="Genomic_DNA"/>
</dbReference>
<evidence type="ECO:0000313" key="3">
    <source>
        <dbReference type="EMBL" id="WUN83065.1"/>
    </source>
</evidence>
<evidence type="ECO:0000313" key="4">
    <source>
        <dbReference type="Proteomes" id="UP001432312"/>
    </source>
</evidence>
<sequence length="821" mass="89790">METLDLALARTSDSLRRETEFEEQLAERADFLTDALHAAVPTLDDAPHLRRAVLKLRRCIHNGRPVQLSEDIMAGLRETLGGPAALALTDWLHGMRDLSALRERTDALYEEERGRATGRLREVLSDPVFAQGLAQASPHLLDHVTARPLEPNSKAARSVLGYVSRAAVKTSPFSRLTALALEGGEADGTGHSYVDQQHVRAWLDTLARDKRFAAAFQVEPNRSLRRPGGRAYLLTPAHPGPGESAWRTDSIADASRHVELIGALASWPRMTIAQALVRIGGRDPFGGFLRLLDTGLLQLVLPWTATEPHPIRSLARSLQCLSDPVARRTRALLEDLGKEAAGLHLLSGSERARSVNRLAARIGSGTADDPRPAIPYAAYEDALSDVPADLPAEAVREDLAELGRLLRPYVFRSHVYDWLRDEFVARYGAGGHCPDLFEFLWAVAASPGFEANLYRALQKDHGESGRPTERAWLPVSASSAPPTAAVLYQVAARSADAVRSGDYRIVVNQYNSGVGGLLARFRHQLDGPTADRVGLTRHLRHWIAELFPHAAPRQLTLSGDVNGMHRAADGVLPAFRWPGEPSHAGEAVHEAAPATISHCPDTDTLEFADGTGRALAPVYLGVVPQHLIPGVARLLLCLADPWINGSRLCCTPNPVDGSPPVTGEDVEVVPRRVHDRLVLGRRTWRIAPEALPQPTKGEQPSAYFRRVHRWRIGLGLPDEAFVSVEFPFTAAGVSSSRSKPFWLSFQSPHAIWAAANHIGKAKDATAVRLAETCPDRSAYWLRDDSGSRRAAEHVSLLRWQRPSRHARPNGEPETHSAEASS</sequence>
<dbReference type="Proteomes" id="UP001432312">
    <property type="component" value="Chromosome"/>
</dbReference>
<dbReference type="GeneID" id="95501140"/>
<name>A0ABZ1QKT4_9ACTN</name>